<dbReference type="InterPro" id="IPR024087">
    <property type="entry name" value="Creatininase-like_sf"/>
</dbReference>
<dbReference type="GO" id="GO:0016811">
    <property type="term" value="F:hydrolase activity, acting on carbon-nitrogen (but not peptide) bonds, in linear amides"/>
    <property type="evidence" value="ECO:0007669"/>
    <property type="project" value="TreeGrafter"/>
</dbReference>
<comment type="similarity">
    <text evidence="5">Belongs to the creatininase superfamily.</text>
</comment>
<dbReference type="SUPFAM" id="SSF102215">
    <property type="entry name" value="Creatininase"/>
    <property type="match status" value="1"/>
</dbReference>
<evidence type="ECO:0000256" key="5">
    <source>
        <dbReference type="ARBA" id="ARBA00024029"/>
    </source>
</evidence>
<name>A0A3L9Y0W0_9RHOB</name>
<proteinExistence type="inferred from homology"/>
<dbReference type="GO" id="GO:0046872">
    <property type="term" value="F:metal ion binding"/>
    <property type="evidence" value="ECO:0007669"/>
    <property type="project" value="UniProtKB-KW"/>
</dbReference>
<keyword evidence="2" id="KW-0479">Metal-binding</keyword>
<dbReference type="EMBL" id="RCNT01000009">
    <property type="protein sequence ID" value="RMA41035.1"/>
    <property type="molecule type" value="Genomic_DNA"/>
</dbReference>
<evidence type="ECO:0000256" key="1">
    <source>
        <dbReference type="ARBA" id="ARBA00001947"/>
    </source>
</evidence>
<evidence type="ECO:0000313" key="7">
    <source>
        <dbReference type="Proteomes" id="UP000281343"/>
    </source>
</evidence>
<dbReference type="RefSeq" id="WP_121899116.1">
    <property type="nucleotide sequence ID" value="NZ_RCNT01000009.1"/>
</dbReference>
<dbReference type="AlphaFoldDB" id="A0A3L9Y0W0"/>
<dbReference type="PANTHER" id="PTHR35005">
    <property type="entry name" value="3-DEHYDRO-SCYLLO-INOSOSE HYDROLASE"/>
    <property type="match status" value="1"/>
</dbReference>
<keyword evidence="4" id="KW-0862">Zinc</keyword>
<dbReference type="PANTHER" id="PTHR35005:SF1">
    <property type="entry name" value="2-AMINO-5-FORMYLAMINO-6-RIBOSYLAMINOPYRIMIDIN-4(3H)-ONE 5'-MONOPHOSPHATE DEFORMYLASE"/>
    <property type="match status" value="1"/>
</dbReference>
<sequence length="266" mass="28317">MTRPKRFWREMTTRDFAAAATDDWIAVLPVAAIEQHGPHLPVGVDALIAEAMVARAADALPADSPATFLPVQQICKSNEHIAFPGTLTLDWEVAIKSWLQIGASVARAGVRKLVLITSHGGNVPPMEIVARELRQSDGMAVVTTAWTGLRDASVYEYPDGPMVDIHGGLSETSMMLALWPDLVEMERAEDFGSAQTALRQGSAKLGYHMAEANMAWLAHDLNSKGTVGDASRATAALGAADVVGQIAGFCALIEDLARVTPPDHGG</sequence>
<dbReference type="InterPro" id="IPR003785">
    <property type="entry name" value="Creatininase/forma_Hydrolase"/>
</dbReference>
<dbReference type="Pfam" id="PF02633">
    <property type="entry name" value="Creatininase"/>
    <property type="match status" value="1"/>
</dbReference>
<dbReference type="Proteomes" id="UP000281343">
    <property type="component" value="Unassembled WGS sequence"/>
</dbReference>
<accession>A0A3L9Y0W0</accession>
<evidence type="ECO:0000313" key="6">
    <source>
        <dbReference type="EMBL" id="RMA41035.1"/>
    </source>
</evidence>
<evidence type="ECO:0000256" key="4">
    <source>
        <dbReference type="ARBA" id="ARBA00022833"/>
    </source>
</evidence>
<reference evidence="6 7" key="1">
    <citation type="submission" date="2018-10" db="EMBL/GenBank/DDBJ databases">
        <authorList>
            <person name="Jung H.S."/>
            <person name="Jeon C.O."/>
        </authorList>
    </citation>
    <scope>NUCLEOTIDE SEQUENCE [LARGE SCALE GENOMIC DNA]</scope>
    <source>
        <strain evidence="6 7">MA-7-27</strain>
    </source>
</reference>
<gene>
    <name evidence="6" type="ORF">D9R08_16230</name>
</gene>
<protein>
    <submittedName>
        <fullName evidence="6">Creatininase family protein</fullName>
    </submittedName>
</protein>
<keyword evidence="7" id="KW-1185">Reference proteome</keyword>
<keyword evidence="3" id="KW-0378">Hydrolase</keyword>
<dbReference type="OrthoDB" id="9801445at2"/>
<evidence type="ECO:0000256" key="3">
    <source>
        <dbReference type="ARBA" id="ARBA00022801"/>
    </source>
</evidence>
<comment type="cofactor">
    <cofactor evidence="1">
        <name>Zn(2+)</name>
        <dbReference type="ChEBI" id="CHEBI:29105"/>
    </cofactor>
</comment>
<dbReference type="Gene3D" id="3.40.50.10310">
    <property type="entry name" value="Creatininase"/>
    <property type="match status" value="1"/>
</dbReference>
<evidence type="ECO:0000256" key="2">
    <source>
        <dbReference type="ARBA" id="ARBA00022723"/>
    </source>
</evidence>
<dbReference type="GO" id="GO:0009231">
    <property type="term" value="P:riboflavin biosynthetic process"/>
    <property type="evidence" value="ECO:0007669"/>
    <property type="project" value="TreeGrafter"/>
</dbReference>
<organism evidence="6 7">
    <name type="scientific">Rhodophyticola porphyridii</name>
    <dbReference type="NCBI Taxonomy" id="1852017"/>
    <lineage>
        <taxon>Bacteria</taxon>
        <taxon>Pseudomonadati</taxon>
        <taxon>Pseudomonadota</taxon>
        <taxon>Alphaproteobacteria</taxon>
        <taxon>Rhodobacterales</taxon>
        <taxon>Roseobacteraceae</taxon>
        <taxon>Rhodophyticola</taxon>
    </lineage>
</organism>
<comment type="caution">
    <text evidence="6">The sequence shown here is derived from an EMBL/GenBank/DDBJ whole genome shotgun (WGS) entry which is preliminary data.</text>
</comment>